<gene>
    <name evidence="3" type="ORF">IFM89_028184</name>
</gene>
<dbReference type="AlphaFoldDB" id="A0A835I0I4"/>
<dbReference type="CDD" id="cd04480">
    <property type="entry name" value="RPA1_DBD_A_like"/>
    <property type="match status" value="1"/>
</dbReference>
<organism evidence="3 4">
    <name type="scientific">Coptis chinensis</name>
    <dbReference type="NCBI Taxonomy" id="261450"/>
    <lineage>
        <taxon>Eukaryota</taxon>
        <taxon>Viridiplantae</taxon>
        <taxon>Streptophyta</taxon>
        <taxon>Embryophyta</taxon>
        <taxon>Tracheophyta</taxon>
        <taxon>Spermatophyta</taxon>
        <taxon>Magnoliopsida</taxon>
        <taxon>Ranunculales</taxon>
        <taxon>Ranunculaceae</taxon>
        <taxon>Coptidoideae</taxon>
        <taxon>Coptis</taxon>
    </lineage>
</organism>
<name>A0A835I0I4_9MAGN</name>
<evidence type="ECO:0000313" key="3">
    <source>
        <dbReference type="EMBL" id="KAF9606808.1"/>
    </source>
</evidence>
<sequence length="556" mass="63420">MAIEEYFRVSELTDKTLKCQVKVRVTRRWTVGSKDSQDKRKRFDVVLIDERGDQIQAIVPKNHSNTFLNVLHEGHVYHIENFSVQTRRDSYRPIQHEFIILIRWDTIVRGSSEAHPEIPLYKFDFVEFDNVKLLSKANTNLKDAFGALDGASELMFRKGLMLKEIFLKNASSTFEERSIAMLQGSSSIERNMKDRSLRNRKTLSQVIQMLNAEFVELSFEKSTDIPKPSNKEKRSKRKYKKQASMAYSIGISNEPSQTSAIRTPSKRVRKIKESKSMGYGLCFQTEQNARNSLPLQRFHHISVDPWQFQYSNTISTIRVHGHHGSSRNYKFTNVHTSPLARKGGRRYYGGNLAVTEFLDKTCCNIFAFALSEPLSTEALRSCPGRWSQIECGDLQTKVKKLNNENNTLKTELLRLVEACQNIEMENSSIKLYGEELTSILENDQVEDGHSGVLNPERLDSGEGENKIRDCSGGSNSVSGGYQCCGLRLEHVNVTTTTKYNDMSPTKSQRHHQMAVDARCKRGSTVQVDFGTTLVLIQILSPHFKDLELVPVMCRLI</sequence>
<keyword evidence="4" id="KW-1185">Reference proteome</keyword>
<dbReference type="InterPro" id="IPR003871">
    <property type="entry name" value="RFA1B/D_OB_1st"/>
</dbReference>
<dbReference type="EMBL" id="JADFTS010000005">
    <property type="protein sequence ID" value="KAF9606808.1"/>
    <property type="molecule type" value="Genomic_DNA"/>
</dbReference>
<reference evidence="3 4" key="1">
    <citation type="submission" date="2020-10" db="EMBL/GenBank/DDBJ databases">
        <title>The Coptis chinensis genome and diversification of protoberbering-type alkaloids.</title>
        <authorList>
            <person name="Wang B."/>
            <person name="Shu S."/>
            <person name="Song C."/>
            <person name="Liu Y."/>
        </authorList>
    </citation>
    <scope>NUCLEOTIDE SEQUENCE [LARGE SCALE GENOMIC DNA]</scope>
    <source>
        <strain evidence="3">HL-2020</strain>
        <tissue evidence="3">Leaf</tissue>
    </source>
</reference>
<dbReference type="OrthoDB" id="1935380at2759"/>
<dbReference type="Proteomes" id="UP000631114">
    <property type="component" value="Unassembled WGS sequence"/>
</dbReference>
<protein>
    <recommendedName>
        <fullName evidence="2">Replication protein A 70 kDa DNA-binding subunit B/D first OB fold domain-containing protein</fullName>
    </recommendedName>
</protein>
<evidence type="ECO:0000259" key="2">
    <source>
        <dbReference type="Pfam" id="PF02721"/>
    </source>
</evidence>
<dbReference type="PANTHER" id="PTHR47165:SF4">
    <property type="entry name" value="OS03G0429900 PROTEIN"/>
    <property type="match status" value="1"/>
</dbReference>
<evidence type="ECO:0000256" key="1">
    <source>
        <dbReference type="SAM" id="Coils"/>
    </source>
</evidence>
<dbReference type="Gene3D" id="2.40.50.140">
    <property type="entry name" value="Nucleic acid-binding proteins"/>
    <property type="match status" value="1"/>
</dbReference>
<proteinExistence type="predicted"/>
<accession>A0A835I0I4</accession>
<evidence type="ECO:0000313" key="4">
    <source>
        <dbReference type="Proteomes" id="UP000631114"/>
    </source>
</evidence>
<keyword evidence="1" id="KW-0175">Coiled coil</keyword>
<feature type="coiled-coil region" evidence="1">
    <location>
        <begin position="391"/>
        <end position="425"/>
    </location>
</feature>
<dbReference type="InterPro" id="IPR012340">
    <property type="entry name" value="NA-bd_OB-fold"/>
</dbReference>
<dbReference type="PANTHER" id="PTHR47165">
    <property type="entry name" value="OS03G0429900 PROTEIN"/>
    <property type="match status" value="1"/>
</dbReference>
<comment type="caution">
    <text evidence="3">The sequence shown here is derived from an EMBL/GenBank/DDBJ whole genome shotgun (WGS) entry which is preliminary data.</text>
</comment>
<dbReference type="Pfam" id="PF02721">
    <property type="entry name" value="DUF223"/>
    <property type="match status" value="1"/>
</dbReference>
<feature type="domain" description="Replication protein A 70 kDa DNA-binding subunit B/D first OB fold" evidence="2">
    <location>
        <begin position="8"/>
        <end position="109"/>
    </location>
</feature>
<dbReference type="SUPFAM" id="SSF50249">
    <property type="entry name" value="Nucleic acid-binding proteins"/>
    <property type="match status" value="1"/>
</dbReference>